<dbReference type="PROSITE" id="PS51194">
    <property type="entry name" value="HELICASE_CTER"/>
    <property type="match status" value="1"/>
</dbReference>
<dbReference type="InterPro" id="IPR049730">
    <property type="entry name" value="SNF2/RAD54-like_C"/>
</dbReference>
<dbReference type="SMART" id="SM00490">
    <property type="entry name" value="HELICc"/>
    <property type="match status" value="1"/>
</dbReference>
<dbReference type="InterPro" id="IPR057342">
    <property type="entry name" value="DEXDc_RapA"/>
</dbReference>
<dbReference type="EMBL" id="CAKJVE010000004">
    <property type="protein sequence ID" value="CAG9708275.1"/>
    <property type="molecule type" value="Genomic_DNA"/>
</dbReference>
<evidence type="ECO:0000256" key="1">
    <source>
        <dbReference type="ARBA" id="ARBA00022741"/>
    </source>
</evidence>
<evidence type="ECO:0000256" key="4">
    <source>
        <dbReference type="ARBA" id="ARBA00022840"/>
    </source>
</evidence>
<dbReference type="Gene3D" id="3.40.50.10810">
    <property type="entry name" value="Tandem AAA-ATPase domain"/>
    <property type="match status" value="1"/>
</dbReference>
<dbReference type="InterPro" id="IPR000330">
    <property type="entry name" value="SNF2_N"/>
</dbReference>
<dbReference type="InterPro" id="IPR027417">
    <property type="entry name" value="P-loop_NTPase"/>
</dbReference>
<dbReference type="CDD" id="cd18011">
    <property type="entry name" value="DEXDc_RapA"/>
    <property type="match status" value="1"/>
</dbReference>
<evidence type="ECO:0000313" key="9">
    <source>
        <dbReference type="Proteomes" id="UP000789738"/>
    </source>
</evidence>
<dbReference type="Pfam" id="PF00271">
    <property type="entry name" value="Helicase_C"/>
    <property type="match status" value="1"/>
</dbReference>
<dbReference type="PANTHER" id="PTHR45766">
    <property type="entry name" value="DNA ANNEALING HELICASE AND ENDONUCLEASE ZRANB3 FAMILY MEMBER"/>
    <property type="match status" value="1"/>
</dbReference>
<evidence type="ECO:0000313" key="8">
    <source>
        <dbReference type="EMBL" id="CAG9708275.1"/>
    </source>
</evidence>
<accession>A0AA86MNP1</accession>
<feature type="coiled-coil region" evidence="5">
    <location>
        <begin position="848"/>
        <end position="949"/>
    </location>
</feature>
<keyword evidence="2" id="KW-0378">Hydrolase</keyword>
<name>A0AA86MNP1_9CLOT</name>
<comment type="caution">
    <text evidence="8">The sequence shown here is derived from an EMBL/GenBank/DDBJ whole genome shotgun (WGS) entry which is preliminary data.</text>
</comment>
<dbReference type="PANTHER" id="PTHR45766:SF6">
    <property type="entry name" value="SWI_SNF-RELATED MATRIX-ASSOCIATED ACTIN-DEPENDENT REGULATOR OF CHROMATIN SUBFAMILY A-LIKE PROTEIN 1"/>
    <property type="match status" value="1"/>
</dbReference>
<dbReference type="InterPro" id="IPR001650">
    <property type="entry name" value="Helicase_C-like"/>
</dbReference>
<feature type="domain" description="Helicase ATP-binding" evidence="6">
    <location>
        <begin position="52"/>
        <end position="219"/>
    </location>
</feature>
<gene>
    <name evidence="8" type="ORF">CNEO_43487</name>
</gene>
<keyword evidence="1" id="KW-0547">Nucleotide-binding</keyword>
<proteinExistence type="predicted"/>
<dbReference type="SUPFAM" id="SSF52540">
    <property type="entry name" value="P-loop containing nucleoside triphosphate hydrolases"/>
    <property type="match status" value="2"/>
</dbReference>
<protein>
    <submittedName>
        <fullName evidence="8">Helicase conserved C-terminal domain-containing protein</fullName>
    </submittedName>
</protein>
<evidence type="ECO:0000256" key="5">
    <source>
        <dbReference type="SAM" id="Coils"/>
    </source>
</evidence>
<reference evidence="8" key="1">
    <citation type="submission" date="2021-10" db="EMBL/GenBank/DDBJ databases">
        <authorList>
            <person name="Mesa V."/>
        </authorList>
    </citation>
    <scope>NUCLEOTIDE SEQUENCE</scope>
    <source>
        <strain evidence="8">CC3_PB</strain>
    </source>
</reference>
<organism evidence="8 9">
    <name type="scientific">Clostridium neonatale</name>
    <dbReference type="NCBI Taxonomy" id="137838"/>
    <lineage>
        <taxon>Bacteria</taxon>
        <taxon>Bacillati</taxon>
        <taxon>Bacillota</taxon>
        <taxon>Clostridia</taxon>
        <taxon>Eubacteriales</taxon>
        <taxon>Clostridiaceae</taxon>
        <taxon>Clostridium</taxon>
    </lineage>
</organism>
<dbReference type="SMART" id="SM00487">
    <property type="entry name" value="DEXDc"/>
    <property type="match status" value="1"/>
</dbReference>
<evidence type="ECO:0000259" key="7">
    <source>
        <dbReference type="PROSITE" id="PS51194"/>
    </source>
</evidence>
<dbReference type="GO" id="GO:0005524">
    <property type="term" value="F:ATP binding"/>
    <property type="evidence" value="ECO:0007669"/>
    <property type="project" value="UniProtKB-KW"/>
</dbReference>
<dbReference type="InterPro" id="IPR038718">
    <property type="entry name" value="SNF2-like_sf"/>
</dbReference>
<evidence type="ECO:0000256" key="3">
    <source>
        <dbReference type="ARBA" id="ARBA00022806"/>
    </source>
</evidence>
<sequence length="968" mass="113626">MEAMDVTEYHAKYFAHELSRIKEYNSDEKISNALFNAKVDLNPHQVEAALFAFKSPLSKGVILADEVGLGKTIEAGLVISQYWAENKRKIIIICPSSLRHQWSNELEEKFNIHSIIMESKSFNIEYKDGNENPFIQKNKAIILSYNFASNKKDILRLLEWDLVVIDEAHKLRNCYKPNNKIGNNIKWAFPNSKKILLTATPLQNSLLELYGLVSLIDSDFFGELNVFKDIYIRDNNIDELRDRLKLCIKRNLRKDVLEYIKYTKRYPITIEFSATDPEMKLYNEISEFLTREESYAIPKSQRALTTLIIRKLLASSTQAILQTLITMKNRLEELKLNHINYEKNVDIQNFVDEDLYFQLEQDIDDMNIDEEHEEECEEKNKKEIDLKLLNEEIASLEKFIAQAKSIEVDSKSKSLLKALDIGFEKTKQLGGNRKVLIFTENKRTQKYIAEFLTENGYKDKLVLFNGSNSSQQAKEIYSTWMSKDVNKNKINGSKTANIRQALIEYFRDECEIMIATEAAAEGVNMQFCSFVINYDLPWNPQRIEQRIGRCHRYGQKNDVVVINFVNRRNHADMRVYELLKDKLNLFEGVFGSSDKVLGNIESGLDFEKRILNIYQKCRSPKEIDNAFDILQKSMEDSINSKMTQVEQELFENFDLDVREKLKTNLSKTKQYLNKYENMFWNISKYILRNYSVIDDNNYIIDLKTQLMKGAGIGKYKLISKNINENTIEEKDKFKILAMNEPIGEFVMQRALISKTDEAFLKFNITNNKNKISIINEIKGKKGYLILKKLHVKSFAEEDHLIFNGIAEDGEILTEEQCEKMFYCMASVENRNIPQNYKNILQRDSQIHIQSKLNEISRINQEYFKQEQERLMKWEDDMLYSIEDELTHIKAQIRRKEREKLAAISEQEMLSLDEEISQLIKKRRHLRNYIDDMEDKIKEKRKILTDKLRKDMESKSNIETLFIIGWEVV</sequence>
<evidence type="ECO:0000256" key="2">
    <source>
        <dbReference type="ARBA" id="ARBA00022801"/>
    </source>
</evidence>
<dbReference type="GO" id="GO:0004386">
    <property type="term" value="F:helicase activity"/>
    <property type="evidence" value="ECO:0007669"/>
    <property type="project" value="UniProtKB-KW"/>
</dbReference>
<dbReference type="Pfam" id="PF00176">
    <property type="entry name" value="SNF2-rel_dom"/>
    <property type="match status" value="1"/>
</dbReference>
<keyword evidence="3 8" id="KW-0347">Helicase</keyword>
<keyword evidence="5" id="KW-0175">Coiled coil</keyword>
<dbReference type="CDD" id="cd18793">
    <property type="entry name" value="SF2_C_SNF"/>
    <property type="match status" value="1"/>
</dbReference>
<feature type="domain" description="Helicase C-terminal" evidence="7">
    <location>
        <begin position="418"/>
        <end position="601"/>
    </location>
</feature>
<dbReference type="AlphaFoldDB" id="A0AA86MNP1"/>
<dbReference type="InterPro" id="IPR014001">
    <property type="entry name" value="Helicase_ATP-bd"/>
</dbReference>
<evidence type="ECO:0000259" key="6">
    <source>
        <dbReference type="PROSITE" id="PS51192"/>
    </source>
</evidence>
<dbReference type="GO" id="GO:0016787">
    <property type="term" value="F:hydrolase activity"/>
    <property type="evidence" value="ECO:0007669"/>
    <property type="project" value="UniProtKB-KW"/>
</dbReference>
<feature type="coiled-coil region" evidence="5">
    <location>
        <begin position="372"/>
        <end position="406"/>
    </location>
</feature>
<dbReference type="PROSITE" id="PS51192">
    <property type="entry name" value="HELICASE_ATP_BIND_1"/>
    <property type="match status" value="1"/>
</dbReference>
<dbReference type="Proteomes" id="UP000789738">
    <property type="component" value="Unassembled WGS sequence"/>
</dbReference>
<dbReference type="Gene3D" id="3.40.50.300">
    <property type="entry name" value="P-loop containing nucleotide triphosphate hydrolases"/>
    <property type="match status" value="1"/>
</dbReference>
<keyword evidence="4" id="KW-0067">ATP-binding</keyword>